<dbReference type="Pfam" id="PF07883">
    <property type="entry name" value="Cupin_2"/>
    <property type="match status" value="1"/>
</dbReference>
<protein>
    <recommendedName>
        <fullName evidence="2">HTH cro/C1-type domain-containing protein</fullName>
    </recommendedName>
</protein>
<reference evidence="4" key="1">
    <citation type="journal article" date="2017" name="Proc. Natl. Acad. Sci. U.S.A.">
        <title>Simulation of Deepwater Horizon oil plume reveals substrate specialization within a complex community of hydrocarbon-degraders.</title>
        <authorList>
            <person name="Hu P."/>
            <person name="Dubinsky E.A."/>
            <person name="Probst A.J."/>
            <person name="Wang J."/>
            <person name="Sieber C.M.K."/>
            <person name="Tom L.M."/>
            <person name="Gardinali P."/>
            <person name="Banfield J.F."/>
            <person name="Atlas R.M."/>
            <person name="Andersen G.L."/>
        </authorList>
    </citation>
    <scope>NUCLEOTIDE SEQUENCE [LARGE SCALE GENOMIC DNA]</scope>
</reference>
<dbReference type="InterPro" id="IPR050807">
    <property type="entry name" value="TransReg_Diox_bact_type"/>
</dbReference>
<dbReference type="CDD" id="cd00093">
    <property type="entry name" value="HTH_XRE"/>
    <property type="match status" value="1"/>
</dbReference>
<keyword evidence="1" id="KW-0238">DNA-binding</keyword>
<organism evidence="3 4">
    <name type="scientific">Halobacteriovorax marinus</name>
    <dbReference type="NCBI Taxonomy" id="97084"/>
    <lineage>
        <taxon>Bacteria</taxon>
        <taxon>Pseudomonadati</taxon>
        <taxon>Bdellovibrionota</taxon>
        <taxon>Bacteriovoracia</taxon>
        <taxon>Bacteriovoracales</taxon>
        <taxon>Halobacteriovoraceae</taxon>
        <taxon>Halobacteriovorax</taxon>
    </lineage>
</organism>
<dbReference type="PANTHER" id="PTHR46797:SF1">
    <property type="entry name" value="METHYLPHOSPHONATE SYNTHASE"/>
    <property type="match status" value="1"/>
</dbReference>
<dbReference type="CDD" id="cd02209">
    <property type="entry name" value="cupin_XRE_C"/>
    <property type="match status" value="1"/>
</dbReference>
<dbReference type="EMBL" id="MAAO01000010">
    <property type="protein sequence ID" value="OUR94825.1"/>
    <property type="molecule type" value="Genomic_DNA"/>
</dbReference>
<evidence type="ECO:0000256" key="1">
    <source>
        <dbReference type="ARBA" id="ARBA00023125"/>
    </source>
</evidence>
<dbReference type="GO" id="GO:0003700">
    <property type="term" value="F:DNA-binding transcription factor activity"/>
    <property type="evidence" value="ECO:0007669"/>
    <property type="project" value="TreeGrafter"/>
</dbReference>
<dbReference type="InterPro" id="IPR013096">
    <property type="entry name" value="Cupin_2"/>
</dbReference>
<dbReference type="GO" id="GO:0005829">
    <property type="term" value="C:cytosol"/>
    <property type="evidence" value="ECO:0007669"/>
    <property type="project" value="TreeGrafter"/>
</dbReference>
<evidence type="ECO:0000313" key="4">
    <source>
        <dbReference type="Proteomes" id="UP000196531"/>
    </source>
</evidence>
<comment type="caution">
    <text evidence="3">The sequence shown here is derived from an EMBL/GenBank/DDBJ whole genome shotgun (WGS) entry which is preliminary data.</text>
</comment>
<dbReference type="SUPFAM" id="SSF47413">
    <property type="entry name" value="lambda repressor-like DNA-binding domains"/>
    <property type="match status" value="1"/>
</dbReference>
<dbReference type="GO" id="GO:0003677">
    <property type="term" value="F:DNA binding"/>
    <property type="evidence" value="ECO:0007669"/>
    <property type="project" value="UniProtKB-KW"/>
</dbReference>
<dbReference type="SMART" id="SM00530">
    <property type="entry name" value="HTH_XRE"/>
    <property type="match status" value="1"/>
</dbReference>
<dbReference type="InterPro" id="IPR010982">
    <property type="entry name" value="Lambda_DNA-bd_dom_sf"/>
</dbReference>
<dbReference type="Gene3D" id="1.10.260.40">
    <property type="entry name" value="lambda repressor-like DNA-binding domains"/>
    <property type="match status" value="1"/>
</dbReference>
<dbReference type="AlphaFoldDB" id="A0A1Y5F906"/>
<dbReference type="InterPro" id="IPR011051">
    <property type="entry name" value="RmlC_Cupin_sf"/>
</dbReference>
<dbReference type="PROSITE" id="PS50943">
    <property type="entry name" value="HTH_CROC1"/>
    <property type="match status" value="1"/>
</dbReference>
<dbReference type="InterPro" id="IPR014710">
    <property type="entry name" value="RmlC-like_jellyroll"/>
</dbReference>
<dbReference type="SUPFAM" id="SSF51182">
    <property type="entry name" value="RmlC-like cupins"/>
    <property type="match status" value="1"/>
</dbReference>
<evidence type="ECO:0000313" key="3">
    <source>
        <dbReference type="EMBL" id="OUR94825.1"/>
    </source>
</evidence>
<dbReference type="PANTHER" id="PTHR46797">
    <property type="entry name" value="HTH-TYPE TRANSCRIPTIONAL REGULATOR"/>
    <property type="match status" value="1"/>
</dbReference>
<dbReference type="Proteomes" id="UP000196531">
    <property type="component" value="Unassembled WGS sequence"/>
</dbReference>
<proteinExistence type="predicted"/>
<feature type="domain" description="HTH cro/C1-type" evidence="2">
    <location>
        <begin position="22"/>
        <end position="76"/>
    </location>
</feature>
<gene>
    <name evidence="3" type="ORF">A9Q84_17095</name>
</gene>
<accession>A0A1Y5F906</accession>
<dbReference type="InterPro" id="IPR001387">
    <property type="entry name" value="Cro/C1-type_HTH"/>
</dbReference>
<name>A0A1Y5F906_9BACT</name>
<dbReference type="Pfam" id="PF01381">
    <property type="entry name" value="HTH_3"/>
    <property type="match status" value="1"/>
</dbReference>
<evidence type="ECO:0000259" key="2">
    <source>
        <dbReference type="PROSITE" id="PS50943"/>
    </source>
</evidence>
<sequence length="190" mass="20810">MKSETSPTIDVSAFNTHISENVKALRAKRNFTQKHLSQLAKIPRTTLTNIESGESNPSLSNVIKLAGALNVSIDLLVSPLRAASVLIKKSDLPLEVKGGTSISKLLPEKIKGMDIDRVTLAPLHTFRGTPHLGGTHEYMTVISGEVVVRLNGEKFHVYEDDLLAFPGDVQHSYQNPLDRESIYMSIIIPG</sequence>
<dbReference type="Gene3D" id="2.60.120.10">
    <property type="entry name" value="Jelly Rolls"/>
    <property type="match status" value="1"/>
</dbReference>